<sequence length="728" mass="78753">MTIVIPDLRVRVFGIRHHGPGSARSVRQGLDEFSPDVVLIEGPSDADPLVMLAASESMEPPIALLAYATGEPSKAAFWPFAVFSPEWQALQWAAKNGVQARFCDLPAFNVLADQGIRTVREGDPLSELAAAAGFDDTERWWDSVIESSSGADSFDAITEAMEALRETVPIDEETAHREAYMRQVLRKTLKDGAERVAVVCGAWHAPALVGALGPAAPDARILKGMSKVKTSLTWVPWTHSRLASASGYGAGITSPGWYHHLFTANDKTITRWLTKVARVLRDEDLPISSAHVIEAVRLADTLAALRSRPLAGLSEVTEATRSVMCDGNDVLLDLITRRLVVGEALGAVPEETPTVPLEADLRARSKTLRLKQQAGAKNLDLDLRRDIDVERSQFLHRLGILEIDWGTPADSEVRSTGTFRETWALQWKPEFSVSVIEASLWGTTVAAAAASRVVSKINEPDITLASLIGLLENSLLANLPAALSAVLESVKTVAALDHDVSHLMAALPTLTRTLRYGDVRGTDVTALIDVADSLLIRICTGLAVAVTGLDDPSAEEFRDHLDKVHSAVMVRDDRDASARWLQAMAGVIDRDDVNGLLVGRMVRLLRDSGSITETAAAQRLSRALSVGSAPTAKAGWVDGFLGGGGLVLVHDRALLTLIDTWVRQLREQDFIDTLPLLRRTFGAFEAGERRAIGQAVRGGRRVETTVETDTRRGRAAMAVVAEILGARV</sequence>
<dbReference type="EMBL" id="CP124545">
    <property type="protein sequence ID" value="WGV49202.2"/>
    <property type="molecule type" value="Genomic_DNA"/>
</dbReference>
<evidence type="ECO:0000313" key="2">
    <source>
        <dbReference type="Proteomes" id="UP001230933"/>
    </source>
</evidence>
<dbReference type="InterPro" id="IPR050458">
    <property type="entry name" value="LolB"/>
</dbReference>
<organism evidence="1 2">
    <name type="scientific">Rhodococcus erythropolis</name>
    <name type="common">Arthrobacter picolinophilus</name>
    <dbReference type="NCBI Taxonomy" id="1833"/>
    <lineage>
        <taxon>Bacteria</taxon>
        <taxon>Bacillati</taxon>
        <taxon>Actinomycetota</taxon>
        <taxon>Actinomycetes</taxon>
        <taxon>Mycobacteriales</taxon>
        <taxon>Nocardiaceae</taxon>
        <taxon>Rhodococcus</taxon>
        <taxon>Rhodococcus erythropolis group</taxon>
    </lineage>
</organism>
<gene>
    <name evidence="1" type="ORF">QIE55_27355</name>
</gene>
<evidence type="ECO:0000313" key="1">
    <source>
        <dbReference type="EMBL" id="WGV49202.2"/>
    </source>
</evidence>
<dbReference type="PANTHER" id="PTHR30634:SF14">
    <property type="match status" value="1"/>
</dbReference>
<protein>
    <submittedName>
        <fullName evidence="1">DUF5682 family protein</fullName>
    </submittedName>
</protein>
<name>A0AAX3V3P3_RHOER</name>
<accession>A0AAX3V3P3</accession>
<dbReference type="Proteomes" id="UP001230933">
    <property type="component" value="Chromosome"/>
</dbReference>
<dbReference type="RefSeq" id="WP_021345870.1">
    <property type="nucleotide sequence ID" value="NZ_CP124545.1"/>
</dbReference>
<dbReference type="Pfam" id="PF18934">
    <property type="entry name" value="DUF5682"/>
    <property type="match status" value="1"/>
</dbReference>
<proteinExistence type="predicted"/>
<dbReference type="PANTHER" id="PTHR30634">
    <property type="entry name" value="OUTER MEMBRANE LOLAB LIPOPROTEIN INSERTION APPARATUS"/>
    <property type="match status" value="1"/>
</dbReference>
<dbReference type="InterPro" id="IPR043737">
    <property type="entry name" value="DUF5682"/>
</dbReference>
<dbReference type="AlphaFoldDB" id="A0AAX3V3P3"/>
<reference evidence="1" key="1">
    <citation type="submission" date="2023-08" db="EMBL/GenBank/DDBJ databases">
        <title>Isolation and Characterization of Rhodococcus erythropolis MGMM8.</title>
        <authorList>
            <person name="Diabankana R.G.C."/>
            <person name="Afordoanyi D.M."/>
            <person name="Validov S.Z."/>
        </authorList>
    </citation>
    <scope>NUCLEOTIDE SEQUENCE</scope>
    <source>
        <strain evidence="1">MGMM8</strain>
    </source>
</reference>